<dbReference type="EMBL" id="JTDY01001996">
    <property type="protein sequence ID" value="KOB72369.1"/>
    <property type="molecule type" value="Genomic_DNA"/>
</dbReference>
<keyword evidence="1 7" id="KW-0723">Serine/threonine-protein kinase</keyword>
<dbReference type="SMART" id="SM00220">
    <property type="entry name" value="S_TKc"/>
    <property type="match status" value="1"/>
</dbReference>
<evidence type="ECO:0000256" key="3">
    <source>
        <dbReference type="ARBA" id="ARBA00022741"/>
    </source>
</evidence>
<accession>A0A0L7LAD4</accession>
<dbReference type="AlphaFoldDB" id="A0A0L7LAD4"/>
<dbReference type="GO" id="GO:0004674">
    <property type="term" value="F:protein serine/threonine kinase activity"/>
    <property type="evidence" value="ECO:0007669"/>
    <property type="project" value="UniProtKB-KW"/>
</dbReference>
<dbReference type="InterPro" id="IPR011009">
    <property type="entry name" value="Kinase-like_dom_sf"/>
</dbReference>
<evidence type="ECO:0000256" key="1">
    <source>
        <dbReference type="ARBA" id="ARBA00022527"/>
    </source>
</evidence>
<evidence type="ECO:0000256" key="2">
    <source>
        <dbReference type="ARBA" id="ARBA00022679"/>
    </source>
</evidence>
<keyword evidence="4 10" id="KW-0418">Kinase</keyword>
<dbReference type="InterPro" id="IPR008271">
    <property type="entry name" value="Ser/Thr_kinase_AS"/>
</dbReference>
<dbReference type="Gene3D" id="1.10.510.10">
    <property type="entry name" value="Transferase(Phosphotransferase) domain 1"/>
    <property type="match status" value="2"/>
</dbReference>
<dbReference type="PROSITE" id="PS50011">
    <property type="entry name" value="PROTEIN_KINASE_DOM"/>
    <property type="match status" value="1"/>
</dbReference>
<feature type="binding site" evidence="6">
    <location>
        <position position="125"/>
    </location>
    <ligand>
        <name>ATP</name>
        <dbReference type="ChEBI" id="CHEBI:30616"/>
    </ligand>
</feature>
<dbReference type="PANTHER" id="PTHR24058:SF28">
    <property type="entry name" value="SERINE_THREONINE-PROTEIN KINASE MINIBRAIN"/>
    <property type="match status" value="1"/>
</dbReference>
<dbReference type="GO" id="GO:0005524">
    <property type="term" value="F:ATP binding"/>
    <property type="evidence" value="ECO:0007669"/>
    <property type="project" value="UniProtKB-UniRule"/>
</dbReference>
<dbReference type="PROSITE" id="PS00108">
    <property type="entry name" value="PROTEIN_KINASE_ST"/>
    <property type="match status" value="1"/>
</dbReference>
<dbReference type="STRING" id="104452.A0A0L7LAD4"/>
<evidence type="ECO:0000256" key="5">
    <source>
        <dbReference type="ARBA" id="ARBA00022840"/>
    </source>
</evidence>
<dbReference type="PANTHER" id="PTHR24058">
    <property type="entry name" value="DUAL SPECIFICITY PROTEIN KINASE"/>
    <property type="match status" value="1"/>
</dbReference>
<comment type="similarity">
    <text evidence="7">Belongs to the protein kinase superfamily.</text>
</comment>
<evidence type="ECO:0000256" key="8">
    <source>
        <dbReference type="SAM" id="SignalP"/>
    </source>
</evidence>
<evidence type="ECO:0000256" key="4">
    <source>
        <dbReference type="ARBA" id="ARBA00022777"/>
    </source>
</evidence>
<evidence type="ECO:0000313" key="10">
    <source>
        <dbReference type="EMBL" id="KOB72369.1"/>
    </source>
</evidence>
<evidence type="ECO:0000313" key="11">
    <source>
        <dbReference type="Proteomes" id="UP000037510"/>
    </source>
</evidence>
<protein>
    <submittedName>
        <fullName evidence="10">Putative Serine/threonine-protein kinase minibrain</fullName>
    </submittedName>
</protein>
<dbReference type="InterPro" id="IPR017441">
    <property type="entry name" value="Protein_kinase_ATP_BS"/>
</dbReference>
<feature type="chain" id="PRO_5012090931" evidence="8">
    <location>
        <begin position="16"/>
        <end position="349"/>
    </location>
</feature>
<keyword evidence="3 6" id="KW-0547">Nucleotide-binding</keyword>
<gene>
    <name evidence="10" type="ORF">OBRU01_10629</name>
</gene>
<name>A0A0L7LAD4_OPEBR</name>
<dbReference type="PROSITE" id="PS00107">
    <property type="entry name" value="PROTEIN_KINASE_ATP"/>
    <property type="match status" value="1"/>
</dbReference>
<keyword evidence="11" id="KW-1185">Reference proteome</keyword>
<dbReference type="InterPro" id="IPR050494">
    <property type="entry name" value="Ser_Thr_dual-spec_kinase"/>
</dbReference>
<dbReference type="Pfam" id="PF00069">
    <property type="entry name" value="Pkinase"/>
    <property type="match status" value="1"/>
</dbReference>
<feature type="domain" description="Protein kinase" evidence="9">
    <location>
        <begin position="96"/>
        <end position="349"/>
    </location>
</feature>
<comment type="caution">
    <text evidence="10">The sequence shown here is derived from an EMBL/GenBank/DDBJ whole genome shotgun (WGS) entry which is preliminary data.</text>
</comment>
<feature type="signal peptide" evidence="8">
    <location>
        <begin position="1"/>
        <end position="15"/>
    </location>
</feature>
<dbReference type="InterPro" id="IPR000719">
    <property type="entry name" value="Prot_kinase_dom"/>
</dbReference>
<organism evidence="10 11">
    <name type="scientific">Operophtera brumata</name>
    <name type="common">Winter moth</name>
    <name type="synonym">Phalaena brumata</name>
    <dbReference type="NCBI Taxonomy" id="104452"/>
    <lineage>
        <taxon>Eukaryota</taxon>
        <taxon>Metazoa</taxon>
        <taxon>Ecdysozoa</taxon>
        <taxon>Arthropoda</taxon>
        <taxon>Hexapoda</taxon>
        <taxon>Insecta</taxon>
        <taxon>Pterygota</taxon>
        <taxon>Neoptera</taxon>
        <taxon>Endopterygota</taxon>
        <taxon>Lepidoptera</taxon>
        <taxon>Glossata</taxon>
        <taxon>Ditrysia</taxon>
        <taxon>Geometroidea</taxon>
        <taxon>Geometridae</taxon>
        <taxon>Larentiinae</taxon>
        <taxon>Operophtera</taxon>
    </lineage>
</organism>
<keyword evidence="2" id="KW-0808">Transferase</keyword>
<evidence type="ECO:0000256" key="7">
    <source>
        <dbReference type="RuleBase" id="RU000304"/>
    </source>
</evidence>
<dbReference type="SUPFAM" id="SSF56112">
    <property type="entry name" value="Protein kinase-like (PK-like)"/>
    <property type="match status" value="1"/>
</dbReference>
<keyword evidence="8" id="KW-0732">Signal</keyword>
<dbReference type="Proteomes" id="UP000037510">
    <property type="component" value="Unassembled WGS sequence"/>
</dbReference>
<proteinExistence type="inferred from homology"/>
<sequence>MVISLLLAIIKNAATTPDVRTISDVSLQTSEKTKLGNCKSSKEVEVVYYAKKKRRAQAYLGEDGSHKKERKLYNDGYDDDNHDYIIKQGEKFLDRYEISSPIGKGSFGQVVKAYDHEEQCQVAIKIIKNKKPFLNQAQIELLSYNLYDLLRNTNFRGVSLNLTRKFAQQLCTALLFLSQPELNIIHCDLKPENILLCNPKRSAIKIVDFGSSCQLGQRIYQYIQSRFYRSPEVLLGVPYDLAIDMWSLGCILVEMHTGEPLFSGANEVDQMNKIVEAHKTRKFFDKLPASEGGGYVLKKVNGKDGSGYRKYRAPGTRRLHDILGVEGVRRDDDILQTVCNLQHSPVAIH</sequence>
<keyword evidence="5 6" id="KW-0067">ATP-binding</keyword>
<evidence type="ECO:0000259" key="9">
    <source>
        <dbReference type="PROSITE" id="PS50011"/>
    </source>
</evidence>
<evidence type="ECO:0000256" key="6">
    <source>
        <dbReference type="PROSITE-ProRule" id="PRU10141"/>
    </source>
</evidence>
<reference evidence="10 11" key="1">
    <citation type="journal article" date="2015" name="Genome Biol. Evol.">
        <title>The genome of winter moth (Operophtera brumata) provides a genomic perspective on sexual dimorphism and phenology.</title>
        <authorList>
            <person name="Derks M.F."/>
            <person name="Smit S."/>
            <person name="Salis L."/>
            <person name="Schijlen E."/>
            <person name="Bossers A."/>
            <person name="Mateman C."/>
            <person name="Pijl A.S."/>
            <person name="de Ridder D."/>
            <person name="Groenen M.A."/>
            <person name="Visser M.E."/>
            <person name="Megens H.J."/>
        </authorList>
    </citation>
    <scope>NUCLEOTIDE SEQUENCE [LARGE SCALE GENOMIC DNA]</scope>
    <source>
        <strain evidence="10">WM2013NL</strain>
        <tissue evidence="10">Head and thorax</tissue>
    </source>
</reference>